<feature type="region of interest" description="Disordered" evidence="1">
    <location>
        <begin position="122"/>
        <end position="142"/>
    </location>
</feature>
<gene>
    <name evidence="2" type="ORF">NM04_14825</name>
</gene>
<dbReference type="Proteomes" id="UP000283254">
    <property type="component" value="Unassembled WGS sequence"/>
</dbReference>
<reference evidence="2" key="1">
    <citation type="submission" date="2014-10" db="EMBL/GenBank/DDBJ databases">
        <title>Massilia sp. genome.</title>
        <authorList>
            <person name="Xu B."/>
            <person name="Dai L."/>
            <person name="Huang Z."/>
        </authorList>
    </citation>
    <scope>NUCLEOTIDE SEQUENCE [LARGE SCALE GENOMIC DNA]</scope>
    <source>
        <strain evidence="2">CFS-1</strain>
    </source>
</reference>
<evidence type="ECO:0000256" key="1">
    <source>
        <dbReference type="SAM" id="MobiDB-lite"/>
    </source>
</evidence>
<organism evidence="2 3">
    <name type="scientific">Massilia aurea</name>
    <dbReference type="NCBI Taxonomy" id="373040"/>
    <lineage>
        <taxon>Bacteria</taxon>
        <taxon>Pseudomonadati</taxon>
        <taxon>Pseudomonadota</taxon>
        <taxon>Betaproteobacteria</taxon>
        <taxon>Burkholderiales</taxon>
        <taxon>Oxalobacteraceae</taxon>
        <taxon>Telluria group</taxon>
        <taxon>Massilia</taxon>
    </lineage>
</organism>
<dbReference type="EMBL" id="JSAB01000148">
    <property type="protein sequence ID" value="RNF30016.1"/>
    <property type="molecule type" value="Genomic_DNA"/>
</dbReference>
<comment type="caution">
    <text evidence="2">The sequence shown here is derived from an EMBL/GenBank/DDBJ whole genome shotgun (WGS) entry which is preliminary data.</text>
</comment>
<sequence length="142" mass="15568">MKALPLRDQEIALLLVKHGEEFTCCKRLVGVSYLDCGAETEKRISSSAAAMRRQVNSGDFRVKVSFYPSGHEDGQGEWLVSLVARFGARSPQGTPRTDMAYEVIAPVPAQLLALHEASQIARASKPSNSSPRRAVKNRIDTL</sequence>
<evidence type="ECO:0000313" key="2">
    <source>
        <dbReference type="EMBL" id="RNF30016.1"/>
    </source>
</evidence>
<dbReference type="RefSeq" id="WP_123070268.1">
    <property type="nucleotide sequence ID" value="NZ_JSAB01000148.1"/>
</dbReference>
<protein>
    <submittedName>
        <fullName evidence="2">Uncharacterized protein</fullName>
    </submittedName>
</protein>
<keyword evidence="3" id="KW-1185">Reference proteome</keyword>
<dbReference type="AlphaFoldDB" id="A0A422QJ85"/>
<name>A0A422QJ85_9BURK</name>
<accession>A0A422QJ85</accession>
<evidence type="ECO:0000313" key="3">
    <source>
        <dbReference type="Proteomes" id="UP000283254"/>
    </source>
</evidence>
<proteinExistence type="predicted"/>